<comment type="caution">
    <text evidence="14">The sequence shown here is derived from an EMBL/GenBank/DDBJ whole genome shotgun (WGS) entry which is preliminary data.</text>
</comment>
<dbReference type="Proteomes" id="UP000286287">
    <property type="component" value="Unassembled WGS sequence"/>
</dbReference>
<dbReference type="InterPro" id="IPR040442">
    <property type="entry name" value="Pyrv_kinase-like_dom_sf"/>
</dbReference>
<keyword evidence="6" id="KW-0547">Nucleotide-binding</keyword>
<comment type="catalytic activity">
    <reaction evidence="12">
        <text>pyruvate + ATP = phosphoenolpyruvate + ADP + H(+)</text>
        <dbReference type="Rhea" id="RHEA:18157"/>
        <dbReference type="ChEBI" id="CHEBI:15361"/>
        <dbReference type="ChEBI" id="CHEBI:15378"/>
        <dbReference type="ChEBI" id="CHEBI:30616"/>
        <dbReference type="ChEBI" id="CHEBI:58702"/>
        <dbReference type="ChEBI" id="CHEBI:456216"/>
        <dbReference type="EC" id="2.7.1.40"/>
    </reaction>
</comment>
<evidence type="ECO:0000313" key="14">
    <source>
        <dbReference type="EMBL" id="RJF73805.1"/>
    </source>
</evidence>
<dbReference type="Pfam" id="PF00224">
    <property type="entry name" value="PK"/>
    <property type="match status" value="1"/>
</dbReference>
<evidence type="ECO:0000256" key="1">
    <source>
        <dbReference type="ARBA" id="ARBA00004997"/>
    </source>
</evidence>
<dbReference type="InterPro" id="IPR011037">
    <property type="entry name" value="Pyrv_Knase-like_insert_dom_sf"/>
</dbReference>
<dbReference type="InterPro" id="IPR001697">
    <property type="entry name" value="Pyr_Knase"/>
</dbReference>
<proteinExistence type="inferred from homology"/>
<keyword evidence="8" id="KW-0067">ATP-binding</keyword>
<keyword evidence="7 12" id="KW-0418">Kinase</keyword>
<evidence type="ECO:0000256" key="6">
    <source>
        <dbReference type="ARBA" id="ARBA00022741"/>
    </source>
</evidence>
<dbReference type="GO" id="GO:0004743">
    <property type="term" value="F:pyruvate kinase activity"/>
    <property type="evidence" value="ECO:0007669"/>
    <property type="project" value="UniProtKB-EC"/>
</dbReference>
<comment type="pathway">
    <text evidence="1 12">Carbohydrate degradation; glycolysis; pyruvate from D-glyceraldehyde 3-phosphate: step 5/5.</text>
</comment>
<comment type="similarity">
    <text evidence="2 12">Belongs to the pyruvate kinase family.</text>
</comment>
<accession>A0A418VCF4</accession>
<evidence type="ECO:0000256" key="3">
    <source>
        <dbReference type="ARBA" id="ARBA00012142"/>
    </source>
</evidence>
<evidence type="ECO:0000256" key="4">
    <source>
        <dbReference type="ARBA" id="ARBA00022679"/>
    </source>
</evidence>
<dbReference type="Gene3D" id="3.20.20.60">
    <property type="entry name" value="Phosphoenolpyruvate-binding domains"/>
    <property type="match status" value="1"/>
</dbReference>
<dbReference type="GO" id="GO:0000287">
    <property type="term" value="F:magnesium ion binding"/>
    <property type="evidence" value="ECO:0007669"/>
    <property type="project" value="InterPro"/>
</dbReference>
<organism evidence="14 15">
    <name type="scientific">Deinococcus cavernae</name>
    <dbReference type="NCBI Taxonomy" id="2320857"/>
    <lineage>
        <taxon>Bacteria</taxon>
        <taxon>Thermotogati</taxon>
        <taxon>Deinococcota</taxon>
        <taxon>Deinococci</taxon>
        <taxon>Deinococcales</taxon>
        <taxon>Deinococcaceae</taxon>
        <taxon>Deinococcus</taxon>
    </lineage>
</organism>
<keyword evidence="5" id="KW-0479">Metal-binding</keyword>
<dbReference type="SUPFAM" id="SSF51621">
    <property type="entry name" value="Phosphoenolpyruvate/pyruvate domain"/>
    <property type="match status" value="1"/>
</dbReference>
<evidence type="ECO:0000256" key="2">
    <source>
        <dbReference type="ARBA" id="ARBA00008663"/>
    </source>
</evidence>
<evidence type="ECO:0000256" key="7">
    <source>
        <dbReference type="ARBA" id="ARBA00022777"/>
    </source>
</evidence>
<dbReference type="UniPathway" id="UPA00109">
    <property type="reaction ID" value="UER00188"/>
</dbReference>
<dbReference type="PRINTS" id="PR01050">
    <property type="entry name" value="PYRUVTKNASE"/>
</dbReference>
<evidence type="ECO:0000256" key="9">
    <source>
        <dbReference type="ARBA" id="ARBA00022842"/>
    </source>
</evidence>
<evidence type="ECO:0000256" key="10">
    <source>
        <dbReference type="ARBA" id="ARBA00023152"/>
    </source>
</evidence>
<dbReference type="GO" id="GO:0016301">
    <property type="term" value="F:kinase activity"/>
    <property type="evidence" value="ECO:0007669"/>
    <property type="project" value="UniProtKB-KW"/>
</dbReference>
<keyword evidence="9 12" id="KW-0460">Magnesium</keyword>
<name>A0A418VCF4_9DEIO</name>
<evidence type="ECO:0000256" key="5">
    <source>
        <dbReference type="ARBA" id="ARBA00022723"/>
    </source>
</evidence>
<keyword evidence="11 14" id="KW-0670">Pyruvate</keyword>
<evidence type="ECO:0000256" key="8">
    <source>
        <dbReference type="ARBA" id="ARBA00022840"/>
    </source>
</evidence>
<keyword evidence="15" id="KW-1185">Reference proteome</keyword>
<dbReference type="InterPro" id="IPR015806">
    <property type="entry name" value="Pyrv_Knase_insert_dom_sf"/>
</dbReference>
<sequence length="490" mass="53219">MQEDSTLASLNLFRQQVADLDDAVRGDATRRLERWRPWITRASYLPSAGNLAAYLALRCHDIRDVQSELITWGASSLGRCEAYVLPNLEAVQGTLAALAGEARLPDRGAFALLDARLGVHTRDLFGEGPTPGIMVTFPSEAADDPVLIRDLLEAGMTVARINLAHDDEAAWGRMLSHLNAACEATGKSCRVLMDLAGPKVRTGQPRWPKKQDRLSTGEQLILATDEASLPDDLPGVTCTLPEAVRQAQVGQSVWFDDGKLGTLIEHAEGGVLRLRVTHAPPRGAKLKAEKGINFPDTTLNLPALTDKDRQDVRFAVKHADMLGYSFVQTLGDVQALLDELEALDAPAGLGIVLKIETKLAVQNLADLMVKVAGTRPCGVMIARGDLAVELGFARLTEIQEEVLWLAEAAHLPVVWATQVLEGLVKKGEAKRGEFTDAANGVRAEVIMLNKGPFVVEGVREVSGIIGRMRQHFNKKRPQFRALNIAQPGTD</sequence>
<dbReference type="GO" id="GO:0030955">
    <property type="term" value="F:potassium ion binding"/>
    <property type="evidence" value="ECO:0007669"/>
    <property type="project" value="InterPro"/>
</dbReference>
<keyword evidence="4 12" id="KW-0808">Transferase</keyword>
<feature type="domain" description="Pyruvate kinase barrel" evidence="13">
    <location>
        <begin position="143"/>
        <end position="448"/>
    </location>
</feature>
<evidence type="ECO:0000256" key="12">
    <source>
        <dbReference type="RuleBase" id="RU000504"/>
    </source>
</evidence>
<dbReference type="EC" id="2.7.1.40" evidence="3 12"/>
<keyword evidence="10 12" id="KW-0324">Glycolysis</keyword>
<evidence type="ECO:0000256" key="11">
    <source>
        <dbReference type="ARBA" id="ARBA00023317"/>
    </source>
</evidence>
<evidence type="ECO:0000313" key="15">
    <source>
        <dbReference type="Proteomes" id="UP000286287"/>
    </source>
</evidence>
<evidence type="ECO:0000259" key="13">
    <source>
        <dbReference type="Pfam" id="PF00224"/>
    </source>
</evidence>
<dbReference type="InterPro" id="IPR015793">
    <property type="entry name" value="Pyrv_Knase_brl"/>
</dbReference>
<reference evidence="14 15" key="1">
    <citation type="submission" date="2018-09" db="EMBL/GenBank/DDBJ databases">
        <authorList>
            <person name="Zhu H."/>
        </authorList>
    </citation>
    <scope>NUCLEOTIDE SEQUENCE [LARGE SCALE GENOMIC DNA]</scope>
    <source>
        <strain evidence="14 15">K2S05-167</strain>
    </source>
</reference>
<gene>
    <name evidence="14" type="ORF">D3875_15665</name>
</gene>
<dbReference type="OrthoDB" id="9812123at2"/>
<dbReference type="SUPFAM" id="SSF50800">
    <property type="entry name" value="PK beta-barrel domain-like"/>
    <property type="match status" value="1"/>
</dbReference>
<dbReference type="AlphaFoldDB" id="A0A418VCF4"/>
<dbReference type="InterPro" id="IPR015813">
    <property type="entry name" value="Pyrv/PenolPyrv_kinase-like_dom"/>
</dbReference>
<dbReference type="GO" id="GO:0005524">
    <property type="term" value="F:ATP binding"/>
    <property type="evidence" value="ECO:0007669"/>
    <property type="project" value="UniProtKB-KW"/>
</dbReference>
<dbReference type="Gene3D" id="2.40.33.10">
    <property type="entry name" value="PK beta-barrel domain-like"/>
    <property type="match status" value="1"/>
</dbReference>
<dbReference type="EMBL" id="QYUJ01000014">
    <property type="protein sequence ID" value="RJF73805.1"/>
    <property type="molecule type" value="Genomic_DNA"/>
</dbReference>
<dbReference type="PANTHER" id="PTHR11817">
    <property type="entry name" value="PYRUVATE KINASE"/>
    <property type="match status" value="1"/>
</dbReference>
<protein>
    <recommendedName>
        <fullName evidence="3 12">Pyruvate kinase</fullName>
        <ecNumber evidence="3 12">2.7.1.40</ecNumber>
    </recommendedName>
</protein>